<evidence type="ECO:0000313" key="2">
    <source>
        <dbReference type="EMBL" id="OPJ89495.1"/>
    </source>
</evidence>
<name>A0A1V4KYK0_PATFA</name>
<proteinExistence type="predicted"/>
<sequence>MAARGAGPRDVRLWREGGKERVRRDPGSHSDDATCSDGSRRGGRTKGAPREPAPSGPERIAKMLWNS</sequence>
<keyword evidence="3" id="KW-1185">Reference proteome</keyword>
<feature type="region of interest" description="Disordered" evidence="1">
    <location>
        <begin position="1"/>
        <end position="67"/>
    </location>
</feature>
<protein>
    <submittedName>
        <fullName evidence="2">Uncharacterized protein</fullName>
    </submittedName>
</protein>
<comment type="caution">
    <text evidence="2">The sequence shown here is derived from an EMBL/GenBank/DDBJ whole genome shotgun (WGS) entry which is preliminary data.</text>
</comment>
<evidence type="ECO:0000256" key="1">
    <source>
        <dbReference type="SAM" id="MobiDB-lite"/>
    </source>
</evidence>
<accession>A0A1V4KYK0</accession>
<dbReference type="EMBL" id="LSYS01001150">
    <property type="protein sequence ID" value="OPJ89495.1"/>
    <property type="molecule type" value="Genomic_DNA"/>
</dbReference>
<feature type="compositionally biased region" description="Basic and acidic residues" evidence="1">
    <location>
        <begin position="7"/>
        <end position="32"/>
    </location>
</feature>
<dbReference type="AlphaFoldDB" id="A0A1V4KYK0"/>
<reference evidence="2 3" key="1">
    <citation type="submission" date="2016-02" db="EMBL/GenBank/DDBJ databases">
        <title>Band-tailed pigeon sequencing and assembly.</title>
        <authorList>
            <person name="Soares A.E."/>
            <person name="Novak B.J."/>
            <person name="Rice E.S."/>
            <person name="O'Connell B."/>
            <person name="Chang D."/>
            <person name="Weber S."/>
            <person name="Shapiro B."/>
        </authorList>
    </citation>
    <scope>NUCLEOTIDE SEQUENCE [LARGE SCALE GENOMIC DNA]</scope>
    <source>
        <strain evidence="2">BTP2013</strain>
        <tissue evidence="2">Blood</tissue>
    </source>
</reference>
<dbReference type="Proteomes" id="UP000190648">
    <property type="component" value="Unassembled WGS sequence"/>
</dbReference>
<evidence type="ECO:0000313" key="3">
    <source>
        <dbReference type="Proteomes" id="UP000190648"/>
    </source>
</evidence>
<gene>
    <name evidence="2" type="ORF">AV530_003708</name>
</gene>
<organism evidence="2 3">
    <name type="scientific">Patagioenas fasciata monilis</name>
    <dbReference type="NCBI Taxonomy" id="372326"/>
    <lineage>
        <taxon>Eukaryota</taxon>
        <taxon>Metazoa</taxon>
        <taxon>Chordata</taxon>
        <taxon>Craniata</taxon>
        <taxon>Vertebrata</taxon>
        <taxon>Euteleostomi</taxon>
        <taxon>Archelosauria</taxon>
        <taxon>Archosauria</taxon>
        <taxon>Dinosauria</taxon>
        <taxon>Saurischia</taxon>
        <taxon>Theropoda</taxon>
        <taxon>Coelurosauria</taxon>
        <taxon>Aves</taxon>
        <taxon>Neognathae</taxon>
        <taxon>Neoaves</taxon>
        <taxon>Columbimorphae</taxon>
        <taxon>Columbiformes</taxon>
        <taxon>Columbidae</taxon>
        <taxon>Patagioenas</taxon>
    </lineage>
</organism>